<organism evidence="1 2">
    <name type="scientific">Leptospira broomii serovar Hurstbridge str. 5399</name>
    <dbReference type="NCBI Taxonomy" id="1049789"/>
    <lineage>
        <taxon>Bacteria</taxon>
        <taxon>Pseudomonadati</taxon>
        <taxon>Spirochaetota</taxon>
        <taxon>Spirochaetia</taxon>
        <taxon>Leptospirales</taxon>
        <taxon>Leptospiraceae</taxon>
        <taxon>Leptospira</taxon>
    </lineage>
</organism>
<dbReference type="EMBL" id="AHMO02000008">
    <property type="protein sequence ID" value="EQA44456.1"/>
    <property type="molecule type" value="Genomic_DNA"/>
</dbReference>
<evidence type="ECO:0000313" key="1">
    <source>
        <dbReference type="EMBL" id="EQA44456.1"/>
    </source>
</evidence>
<comment type="caution">
    <text evidence="1">The sequence shown here is derived from an EMBL/GenBank/DDBJ whole genome shotgun (WGS) entry which is preliminary data.</text>
</comment>
<proteinExistence type="predicted"/>
<reference evidence="1" key="1">
    <citation type="submission" date="2013-05" db="EMBL/GenBank/DDBJ databases">
        <authorList>
            <person name="Harkins D.M."/>
            <person name="Durkin A.S."/>
            <person name="Brinkac L.M."/>
            <person name="Haft D.H."/>
            <person name="Selengut J.D."/>
            <person name="Sanka R."/>
            <person name="DePew J."/>
            <person name="Purushe J."/>
            <person name="Hartskeerl R.A."/>
            <person name="Ahmed A."/>
            <person name="van der Linden H."/>
            <person name="Goris M.G.A."/>
            <person name="Vinetz J.M."/>
            <person name="Sutton G.G."/>
            <person name="Nierman W.C."/>
            <person name="Fouts D.E."/>
        </authorList>
    </citation>
    <scope>NUCLEOTIDE SEQUENCE [LARGE SCALE GENOMIC DNA]</scope>
    <source>
        <strain evidence="1">5399</strain>
    </source>
</reference>
<sequence length="386" mass="45668">MTIMRSMPFPDQHIGEEFAIYLETIFPAAFQVDKNVIKRGLFKLHYDKYRFISKLEYEGKEENLDQTLLDFNHFRNQKVAREEDFILFSQLPLKGCFESEHFVLFPITEPNVTPKNFFGDWPFAVRVKFEGSPIEALNTHRIRFIQYEIRFLLNALIRDSLKFYPEFDRQEWTLSFPEIGKPIPEYRRIGYSLIEEPSIPQIGEVPLVPYEDYYNQIGLRLEEWEFKLPSNFLDLVNAYYALSSGNKERFIRASYWVNIAHFVYLNSRSLYYQSLVNALESLVPPEVVEQNCSECGKKFYSSRSSDIRKMLKENANWLTNKEFSEIWSIRSKIAHGARLQPSDEAPGYFRFDPVSNSSRREEWKLSRILKIILVNWLMNNSKNSLA</sequence>
<name>T0F967_9LEPT</name>
<gene>
    <name evidence="1" type="ORF">LEP1GSC050_4160</name>
</gene>
<protein>
    <recommendedName>
        <fullName evidence="3">Apea-like HEPN domain-containing protein</fullName>
    </recommendedName>
</protein>
<accession>T0F967</accession>
<dbReference type="Proteomes" id="UP000015454">
    <property type="component" value="Unassembled WGS sequence"/>
</dbReference>
<evidence type="ECO:0008006" key="3">
    <source>
        <dbReference type="Google" id="ProtNLM"/>
    </source>
</evidence>
<keyword evidence="2" id="KW-1185">Reference proteome</keyword>
<dbReference type="AlphaFoldDB" id="T0F967"/>
<dbReference type="RefSeq" id="WP_020987333.1">
    <property type="nucleotide sequence ID" value="NZ_AHMO02000008.1"/>
</dbReference>
<evidence type="ECO:0000313" key="2">
    <source>
        <dbReference type="Proteomes" id="UP000015454"/>
    </source>
</evidence>